<dbReference type="AlphaFoldDB" id="A0A5N4DYU1"/>
<reference evidence="1 2" key="1">
    <citation type="journal article" date="2019" name="Mol. Ecol. Resour.">
        <title>Improving Illumina assemblies with Hi-C and long reads: an example with the North African dromedary.</title>
        <authorList>
            <person name="Elbers J.P."/>
            <person name="Rogers M.F."/>
            <person name="Perelman P.L."/>
            <person name="Proskuryakova A.A."/>
            <person name="Serdyukova N.A."/>
            <person name="Johnson W.E."/>
            <person name="Horin P."/>
            <person name="Corander J."/>
            <person name="Murphy D."/>
            <person name="Burger P.A."/>
        </authorList>
    </citation>
    <scope>NUCLEOTIDE SEQUENCE [LARGE SCALE GENOMIC DNA]</scope>
    <source>
        <strain evidence="1">Drom800</strain>
        <tissue evidence="1">Blood</tissue>
    </source>
</reference>
<organism evidence="1 2">
    <name type="scientific">Camelus dromedarius</name>
    <name type="common">Dromedary</name>
    <name type="synonym">Arabian camel</name>
    <dbReference type="NCBI Taxonomy" id="9838"/>
    <lineage>
        <taxon>Eukaryota</taxon>
        <taxon>Metazoa</taxon>
        <taxon>Chordata</taxon>
        <taxon>Craniata</taxon>
        <taxon>Vertebrata</taxon>
        <taxon>Euteleostomi</taxon>
        <taxon>Mammalia</taxon>
        <taxon>Eutheria</taxon>
        <taxon>Laurasiatheria</taxon>
        <taxon>Artiodactyla</taxon>
        <taxon>Tylopoda</taxon>
        <taxon>Camelidae</taxon>
        <taxon>Camelus</taxon>
    </lineage>
</organism>
<gene>
    <name evidence="1" type="ORF">Cadr_000007991</name>
</gene>
<sequence length="86" mass="9608">METPSLRELGSPSLLDGENLAMCFMPTWLTACYSQTRRLPVLSVVTVFVVLILDPQVLKFSSSLQAHFRCLQGAPTTLLCTFHDTY</sequence>
<name>A0A5N4DYU1_CAMDR</name>
<dbReference type="EMBL" id="JWIN03000007">
    <property type="protein sequence ID" value="KAB1276154.1"/>
    <property type="molecule type" value="Genomic_DNA"/>
</dbReference>
<keyword evidence="2" id="KW-1185">Reference proteome</keyword>
<evidence type="ECO:0000313" key="1">
    <source>
        <dbReference type="EMBL" id="KAB1276154.1"/>
    </source>
</evidence>
<comment type="caution">
    <text evidence="1">The sequence shown here is derived from an EMBL/GenBank/DDBJ whole genome shotgun (WGS) entry which is preliminary data.</text>
</comment>
<accession>A0A5N4DYU1</accession>
<protein>
    <submittedName>
        <fullName evidence="1">Uncharacterized protein</fullName>
    </submittedName>
</protein>
<dbReference type="PROSITE" id="PS51257">
    <property type="entry name" value="PROKAR_LIPOPROTEIN"/>
    <property type="match status" value="1"/>
</dbReference>
<dbReference type="Proteomes" id="UP000299084">
    <property type="component" value="Unassembled WGS sequence"/>
</dbReference>
<evidence type="ECO:0000313" key="2">
    <source>
        <dbReference type="Proteomes" id="UP000299084"/>
    </source>
</evidence>
<proteinExistence type="predicted"/>